<dbReference type="OrthoDB" id="9813184at2"/>
<dbReference type="AlphaFoldDB" id="A0A1I1ADG7"/>
<name>A0A1I1ADG7_9CELL</name>
<dbReference type="EC" id="3.2.1.23" evidence="5"/>
<evidence type="ECO:0000313" key="11">
    <source>
        <dbReference type="EMBL" id="SFB36045.1"/>
    </source>
</evidence>
<dbReference type="PIRSF" id="PIRSF006336">
    <property type="entry name" value="B-gal"/>
    <property type="match status" value="1"/>
</dbReference>
<dbReference type="InterPro" id="IPR008979">
    <property type="entry name" value="Galactose-bd-like_sf"/>
</dbReference>
<comment type="similarity">
    <text evidence="1 6">Belongs to the glycosyl hydrolase 35 family.</text>
</comment>
<feature type="domain" description="Beta-galactosidase 1-like first all-beta" evidence="9">
    <location>
        <begin position="383"/>
        <end position="490"/>
    </location>
</feature>
<evidence type="ECO:0000259" key="9">
    <source>
        <dbReference type="Pfam" id="PF21317"/>
    </source>
</evidence>
<reference evidence="11 12" key="1">
    <citation type="submission" date="2016-10" db="EMBL/GenBank/DDBJ databases">
        <authorList>
            <person name="de Groot N.N."/>
        </authorList>
    </citation>
    <scope>NUCLEOTIDE SEQUENCE [LARGE SCALE GENOMIC DNA]</scope>
    <source>
        <strain evidence="11 12">CGMCC 4.6945</strain>
    </source>
</reference>
<keyword evidence="12" id="KW-1185">Reference proteome</keyword>
<keyword evidence="2 5" id="KW-0378">Hydrolase</keyword>
<dbReference type="EMBL" id="FOKA01000017">
    <property type="protein sequence ID" value="SFB36045.1"/>
    <property type="molecule type" value="Genomic_DNA"/>
</dbReference>
<comment type="catalytic activity">
    <reaction evidence="5">
        <text>Hydrolysis of terminal non-reducing beta-D-galactose residues in beta-D-galactosides.</text>
        <dbReference type="EC" id="3.2.1.23"/>
    </reaction>
</comment>
<evidence type="ECO:0000256" key="6">
    <source>
        <dbReference type="RuleBase" id="RU003679"/>
    </source>
</evidence>
<dbReference type="InterPro" id="IPR048912">
    <property type="entry name" value="BetaGal1-like_ABD1"/>
</dbReference>
<keyword evidence="3 5" id="KW-0326">Glycosidase</keyword>
<organism evidence="11 12">
    <name type="scientific">Cellulomonas marina</name>
    <dbReference type="NCBI Taxonomy" id="988821"/>
    <lineage>
        <taxon>Bacteria</taxon>
        <taxon>Bacillati</taxon>
        <taxon>Actinomycetota</taxon>
        <taxon>Actinomycetes</taxon>
        <taxon>Micrococcales</taxon>
        <taxon>Cellulomonadaceae</taxon>
        <taxon>Cellulomonas</taxon>
    </lineage>
</organism>
<evidence type="ECO:0000256" key="4">
    <source>
        <dbReference type="PIRSR" id="PIRSR006336-1"/>
    </source>
</evidence>
<evidence type="ECO:0000256" key="7">
    <source>
        <dbReference type="SAM" id="MobiDB-lite"/>
    </source>
</evidence>
<feature type="active site" description="Nucleophile" evidence="4">
    <location>
        <position position="234"/>
    </location>
</feature>
<proteinExistence type="inferred from homology"/>
<evidence type="ECO:0000259" key="10">
    <source>
        <dbReference type="Pfam" id="PF21467"/>
    </source>
</evidence>
<dbReference type="STRING" id="988821.SAMN05421867_11743"/>
<evidence type="ECO:0000256" key="1">
    <source>
        <dbReference type="ARBA" id="ARBA00009809"/>
    </source>
</evidence>
<evidence type="ECO:0000313" key="12">
    <source>
        <dbReference type="Proteomes" id="UP000199012"/>
    </source>
</evidence>
<dbReference type="GO" id="GO:0004565">
    <property type="term" value="F:beta-galactosidase activity"/>
    <property type="evidence" value="ECO:0007669"/>
    <property type="project" value="UniProtKB-EC"/>
</dbReference>
<dbReference type="Gene3D" id="2.60.120.260">
    <property type="entry name" value="Galactose-binding domain-like"/>
    <property type="match status" value="3"/>
</dbReference>
<dbReference type="Pfam" id="PF21317">
    <property type="entry name" value="BetaGal_ABD_1"/>
    <property type="match status" value="1"/>
</dbReference>
<dbReference type="InterPro" id="IPR048913">
    <property type="entry name" value="BetaGal_gal-bd"/>
</dbReference>
<evidence type="ECO:0000259" key="8">
    <source>
        <dbReference type="Pfam" id="PF01301"/>
    </source>
</evidence>
<feature type="domain" description="Glycoside hydrolase 35 catalytic" evidence="8">
    <location>
        <begin position="11"/>
        <end position="324"/>
    </location>
</feature>
<dbReference type="Pfam" id="PF21467">
    <property type="entry name" value="BetaGal_gal-bd"/>
    <property type="match status" value="1"/>
</dbReference>
<dbReference type="Gene3D" id="3.20.20.80">
    <property type="entry name" value="Glycosidases"/>
    <property type="match status" value="1"/>
</dbReference>
<evidence type="ECO:0000256" key="3">
    <source>
        <dbReference type="ARBA" id="ARBA00023295"/>
    </source>
</evidence>
<feature type="domain" description="Beta-galactosidase galactose-binding" evidence="10">
    <location>
        <begin position="527"/>
        <end position="584"/>
    </location>
</feature>
<dbReference type="PROSITE" id="PS01182">
    <property type="entry name" value="GLYCOSYL_HYDROL_F35"/>
    <property type="match status" value="1"/>
</dbReference>
<feature type="region of interest" description="Disordered" evidence="7">
    <location>
        <begin position="365"/>
        <end position="386"/>
    </location>
</feature>
<dbReference type="PANTHER" id="PTHR23421">
    <property type="entry name" value="BETA-GALACTOSIDASE RELATED"/>
    <property type="match status" value="1"/>
</dbReference>
<accession>A0A1I1ADG7</accession>
<evidence type="ECO:0000256" key="2">
    <source>
        <dbReference type="ARBA" id="ARBA00022801"/>
    </source>
</evidence>
<dbReference type="InterPro" id="IPR001944">
    <property type="entry name" value="Glycoside_Hdrlase_35"/>
</dbReference>
<dbReference type="InterPro" id="IPR026283">
    <property type="entry name" value="B-gal_1-like"/>
</dbReference>
<dbReference type="PRINTS" id="PR00742">
    <property type="entry name" value="GLHYDRLASE35"/>
</dbReference>
<dbReference type="InterPro" id="IPR017853">
    <property type="entry name" value="GH"/>
</dbReference>
<dbReference type="SUPFAM" id="SSF51445">
    <property type="entry name" value="(Trans)glycosidases"/>
    <property type="match status" value="1"/>
</dbReference>
<dbReference type="InterPro" id="IPR031330">
    <property type="entry name" value="Gly_Hdrlase_35_cat"/>
</dbReference>
<sequence>MTTFTIGEHDFLEDGRPVRLLSGALHFTRIHPGHWRDRVRTARLMGLDTIETYVMWNEHAPTPDRFDTDGRLDLVAFLRVVQDEGMRAIVRPGPYVCAEFDNGGLPAWLTADPQVGLRRREPRFMAAVERYLRQVYALVAPLQVDRGGPVVLVQVENEYGAYGDDHDYLRELVRITRDAGITVPLTSIDQPEPEMLRAGSVPELHSTGSFGSRAVERLATLRAAQPTGPLMCAEFWCGWFDHWGAHHHTTDAAASAAELDALLAAGASVNVYMVHGGTSFGLTSGANDKGVYQPTLTSYDYDAPIDEAGRPTEKFWRFREVIARYAPVPDEVPEPAKPAPETSAPLRPVVGLLAAAERLAPWRVHDEDGGRTTGTGHRGAGVPPTHDDLGHWRGFVAYRTTLTGGDGPAVLRVAEVRDRAQVLLDGAPVGVLHRDHHDTALVLPRGHGELTVLVEDQGRVNYGPRLGEPKGLVGPVRLDGAPVGGWSTLAVDHDGLVGVVHGVLREGPAAAGGAPAAADGRPLAGPVLARAELVLDEPADLFLDTRGWGKGLAWVNGFALGRYWSRGPQRTLYVPGPATRAGVNELVVLELGAADAVARTLAWPDLGHTEQ</sequence>
<dbReference type="RefSeq" id="WP_090034392.1">
    <property type="nucleotide sequence ID" value="NZ_BONM01000020.1"/>
</dbReference>
<dbReference type="SUPFAM" id="SSF49785">
    <property type="entry name" value="Galactose-binding domain-like"/>
    <property type="match status" value="1"/>
</dbReference>
<dbReference type="Proteomes" id="UP000199012">
    <property type="component" value="Unassembled WGS sequence"/>
</dbReference>
<evidence type="ECO:0000256" key="5">
    <source>
        <dbReference type="RuleBase" id="RU000675"/>
    </source>
</evidence>
<gene>
    <name evidence="11" type="ORF">SAMN05421867_11743</name>
</gene>
<protein>
    <recommendedName>
        <fullName evidence="5">Beta-galactosidase</fullName>
        <ecNumber evidence="5">3.2.1.23</ecNumber>
    </recommendedName>
</protein>
<dbReference type="GO" id="GO:0005975">
    <property type="term" value="P:carbohydrate metabolic process"/>
    <property type="evidence" value="ECO:0007669"/>
    <property type="project" value="InterPro"/>
</dbReference>
<feature type="active site" description="Proton donor" evidence="4">
    <location>
        <position position="158"/>
    </location>
</feature>
<dbReference type="InterPro" id="IPR019801">
    <property type="entry name" value="Glyco_hydro_35_CS"/>
</dbReference>
<dbReference type="Pfam" id="PF01301">
    <property type="entry name" value="Glyco_hydro_35"/>
    <property type="match status" value="1"/>
</dbReference>